<evidence type="ECO:0000313" key="3">
    <source>
        <dbReference type="Proteomes" id="UP000298652"/>
    </source>
</evidence>
<protein>
    <submittedName>
        <fullName evidence="2">Uncharacterized protein</fullName>
    </submittedName>
</protein>
<reference evidence="2" key="1">
    <citation type="submission" date="2019-03" db="EMBL/GenBank/DDBJ databases">
        <title>WGS assembly of Setaria viridis.</title>
        <authorList>
            <person name="Huang P."/>
            <person name="Jenkins J."/>
            <person name="Grimwood J."/>
            <person name="Barry K."/>
            <person name="Healey A."/>
            <person name="Mamidi S."/>
            <person name="Sreedasyam A."/>
            <person name="Shu S."/>
            <person name="Feldman M."/>
            <person name="Wu J."/>
            <person name="Yu Y."/>
            <person name="Chen C."/>
            <person name="Johnson J."/>
            <person name="Rokhsar D."/>
            <person name="Baxter I."/>
            <person name="Schmutz J."/>
            <person name="Brutnell T."/>
            <person name="Kellogg E."/>
        </authorList>
    </citation>
    <scope>NUCLEOTIDE SEQUENCE [LARGE SCALE GENOMIC DNA]</scope>
</reference>
<evidence type="ECO:0000313" key="2">
    <source>
        <dbReference type="EMBL" id="TKV96386.1"/>
    </source>
</evidence>
<dbReference type="EMBL" id="CM016560">
    <property type="protein sequence ID" value="TKV96386.1"/>
    <property type="molecule type" value="Genomic_DNA"/>
</dbReference>
<feature type="region of interest" description="Disordered" evidence="1">
    <location>
        <begin position="1"/>
        <end position="104"/>
    </location>
</feature>
<feature type="compositionally biased region" description="Low complexity" evidence="1">
    <location>
        <begin position="73"/>
        <end position="88"/>
    </location>
</feature>
<dbReference type="AlphaFoldDB" id="A0A4U6TGI4"/>
<gene>
    <name evidence="2" type="ORF">SEVIR_9G425050v2</name>
</gene>
<sequence length="104" mass="11146">MPSPGPDRASLIPPRRRGPAAPLPATLFQSRRPSPSLYSGRGSRPCPFPRPTSHCPRSARGGRTASCLRRTECTSSTCSSGTSTTRSTALWAARWSGPPGLERR</sequence>
<organism evidence="2 3">
    <name type="scientific">Setaria viridis</name>
    <name type="common">Green bristlegrass</name>
    <name type="synonym">Setaria italica subsp. viridis</name>
    <dbReference type="NCBI Taxonomy" id="4556"/>
    <lineage>
        <taxon>Eukaryota</taxon>
        <taxon>Viridiplantae</taxon>
        <taxon>Streptophyta</taxon>
        <taxon>Embryophyta</taxon>
        <taxon>Tracheophyta</taxon>
        <taxon>Spermatophyta</taxon>
        <taxon>Magnoliopsida</taxon>
        <taxon>Liliopsida</taxon>
        <taxon>Poales</taxon>
        <taxon>Poaceae</taxon>
        <taxon>PACMAD clade</taxon>
        <taxon>Panicoideae</taxon>
        <taxon>Panicodae</taxon>
        <taxon>Paniceae</taxon>
        <taxon>Cenchrinae</taxon>
        <taxon>Setaria</taxon>
    </lineage>
</organism>
<accession>A0A4U6TGI4</accession>
<proteinExistence type="predicted"/>
<dbReference type="Proteomes" id="UP000298652">
    <property type="component" value="Chromosome 9"/>
</dbReference>
<keyword evidence="3" id="KW-1185">Reference proteome</keyword>
<feature type="compositionally biased region" description="Polar residues" evidence="1">
    <location>
        <begin position="27"/>
        <end position="37"/>
    </location>
</feature>
<evidence type="ECO:0000256" key="1">
    <source>
        <dbReference type="SAM" id="MobiDB-lite"/>
    </source>
</evidence>
<dbReference type="Gramene" id="TKV96386">
    <property type="protein sequence ID" value="TKV96386"/>
    <property type="gene ID" value="SEVIR_9G425050v2"/>
</dbReference>
<name>A0A4U6TGI4_SETVI</name>